<keyword evidence="1" id="KW-0472">Membrane</keyword>
<reference evidence="2 3" key="1">
    <citation type="submission" date="2019-08" db="EMBL/GenBank/DDBJ databases">
        <title>Bacterial whole genome sequence for Glaciihabitans sp. CHu50b-6-2.</title>
        <authorList>
            <person name="Jin L."/>
        </authorList>
    </citation>
    <scope>NUCLEOTIDE SEQUENCE [LARGE SCALE GENOMIC DNA]</scope>
    <source>
        <strain evidence="2 3">CHu50b-6-2</strain>
    </source>
</reference>
<keyword evidence="1" id="KW-1133">Transmembrane helix</keyword>
<evidence type="ECO:0000313" key="2">
    <source>
        <dbReference type="EMBL" id="TXN29742.1"/>
    </source>
</evidence>
<evidence type="ECO:0000313" key="3">
    <source>
        <dbReference type="Proteomes" id="UP000321379"/>
    </source>
</evidence>
<dbReference type="InterPro" id="IPR023833">
    <property type="entry name" value="Signal_pept_SipW-depend-type"/>
</dbReference>
<dbReference type="Proteomes" id="UP000321379">
    <property type="component" value="Unassembled WGS sequence"/>
</dbReference>
<dbReference type="AlphaFoldDB" id="A0A5C8UMV2"/>
<comment type="caution">
    <text evidence="2">The sequence shown here is derived from an EMBL/GenBank/DDBJ whole genome shotgun (WGS) entry which is preliminary data.</text>
</comment>
<proteinExistence type="predicted"/>
<protein>
    <submittedName>
        <fullName evidence="2">Alternate-type signal peptide domain-containing protein</fullName>
    </submittedName>
</protein>
<dbReference type="InterPro" id="IPR024006">
    <property type="entry name" value="Alt_signal_exp_actinobact"/>
</dbReference>
<accession>A0A5C8UMV2</accession>
<organism evidence="2 3">
    <name type="scientific">Lacisediminihabitans profunda</name>
    <dbReference type="NCBI Taxonomy" id="2594790"/>
    <lineage>
        <taxon>Bacteria</taxon>
        <taxon>Bacillati</taxon>
        <taxon>Actinomycetota</taxon>
        <taxon>Actinomycetes</taxon>
        <taxon>Micrococcales</taxon>
        <taxon>Microbacteriaceae</taxon>
        <taxon>Lacisediminihabitans</taxon>
    </lineage>
</organism>
<keyword evidence="3" id="KW-1185">Reference proteome</keyword>
<evidence type="ECO:0000256" key="1">
    <source>
        <dbReference type="SAM" id="Phobius"/>
    </source>
</evidence>
<dbReference type="NCBIfam" id="TIGR04088">
    <property type="entry name" value="cognate_SipW"/>
    <property type="match status" value="1"/>
</dbReference>
<dbReference type="NCBIfam" id="TIGR04089">
    <property type="entry name" value="exp_by_SipW_III"/>
    <property type="match status" value="1"/>
</dbReference>
<name>A0A5C8UMV2_9MICO</name>
<feature type="transmembrane region" description="Helical" evidence="1">
    <location>
        <begin position="21"/>
        <end position="42"/>
    </location>
</feature>
<dbReference type="EMBL" id="VRMG01000008">
    <property type="protein sequence ID" value="TXN29742.1"/>
    <property type="molecule type" value="Genomic_DNA"/>
</dbReference>
<gene>
    <name evidence="2" type="ORF">FVP33_11360</name>
</gene>
<keyword evidence="1" id="KW-0812">Transmembrane</keyword>
<sequence>MTRHRSAVVAKGIIMNKLLKGAIAGAAGVALLLGGAGTFALWNDAAVVSGGTIATGTLAIAKSGTATWTDISPGVANGTTFDPATQKIVPGDKVKLTQKVVLSTTGKNLKASFGFDPASVTTDSALASVLNYNLTATPVVTAGSAAVTANGANTYTITPGSDATTTVDVTFTVEFLDTTGTTGQSVASAADLSKLAFTLAQIRP</sequence>